<comment type="subcellular location">
    <subcellularLocation>
        <location evidence="5">Cytoplasm</location>
    </subcellularLocation>
</comment>
<dbReference type="InterPro" id="IPR006641">
    <property type="entry name" value="YqgF/RNaseH-like_dom"/>
</dbReference>
<accession>A0A3Q9CLF7</accession>
<dbReference type="OrthoDB" id="9796140at2"/>
<dbReference type="GO" id="GO:0004518">
    <property type="term" value="F:nuclease activity"/>
    <property type="evidence" value="ECO:0007669"/>
    <property type="project" value="UniProtKB-KW"/>
</dbReference>
<dbReference type="KEGG" id="aade:C3B56_00157"/>
<dbReference type="Pfam" id="PF03652">
    <property type="entry name" value="RuvX"/>
    <property type="match status" value="1"/>
</dbReference>
<dbReference type="SMART" id="SM00732">
    <property type="entry name" value="YqgFc"/>
    <property type="match status" value="1"/>
</dbReference>
<evidence type="ECO:0000256" key="5">
    <source>
        <dbReference type="HAMAP-Rule" id="MF_00651"/>
    </source>
</evidence>
<dbReference type="InterPro" id="IPR012337">
    <property type="entry name" value="RNaseH-like_sf"/>
</dbReference>
<dbReference type="GO" id="GO:0000967">
    <property type="term" value="P:rRNA 5'-end processing"/>
    <property type="evidence" value="ECO:0007669"/>
    <property type="project" value="UniProtKB-UniRule"/>
</dbReference>
<protein>
    <recommendedName>
        <fullName evidence="5">Putative pre-16S rRNA nuclease</fullName>
        <ecNumber evidence="5">3.1.-.-</ecNumber>
    </recommendedName>
</protein>
<dbReference type="GO" id="GO:0016788">
    <property type="term" value="F:hydrolase activity, acting on ester bonds"/>
    <property type="evidence" value="ECO:0007669"/>
    <property type="project" value="UniProtKB-UniRule"/>
</dbReference>
<name>A0A3Q9CLF7_9ENTR</name>
<dbReference type="EC" id="3.1.-.-" evidence="5"/>
<keyword evidence="8" id="KW-1185">Reference proteome</keyword>
<dbReference type="AlphaFoldDB" id="A0A3Q9CLF7"/>
<keyword evidence="4 5" id="KW-0378">Hydrolase</keyword>
<dbReference type="Gene3D" id="3.30.420.140">
    <property type="entry name" value="YqgF/RNase H-like domain"/>
    <property type="match status" value="1"/>
</dbReference>
<dbReference type="EMBL" id="CP026513">
    <property type="protein sequence ID" value="AZP36266.1"/>
    <property type="molecule type" value="Genomic_DNA"/>
</dbReference>
<keyword evidence="3 5" id="KW-0540">Nuclease</keyword>
<proteinExistence type="inferred from homology"/>
<dbReference type="RefSeq" id="WP_126071532.1">
    <property type="nucleotide sequence ID" value="NZ_CP026513.1"/>
</dbReference>
<evidence type="ECO:0000256" key="3">
    <source>
        <dbReference type="ARBA" id="ARBA00022722"/>
    </source>
</evidence>
<organism evidence="7 8">
    <name type="scientific">Candidatus Annandia adelgestsuga</name>
    <dbReference type="NCBI Taxonomy" id="1302411"/>
    <lineage>
        <taxon>Bacteria</taxon>
        <taxon>Pseudomonadati</taxon>
        <taxon>Pseudomonadota</taxon>
        <taxon>Gammaproteobacteria</taxon>
        <taxon>Enterobacterales</taxon>
        <taxon>Enterobacteriaceae</taxon>
        <taxon>Candidatus Annandia</taxon>
    </lineage>
</organism>
<evidence type="ECO:0000256" key="2">
    <source>
        <dbReference type="ARBA" id="ARBA00022517"/>
    </source>
</evidence>
<dbReference type="Proteomes" id="UP000274458">
    <property type="component" value="Chromosome"/>
</dbReference>
<gene>
    <name evidence="5 7" type="primary">yqgF</name>
    <name evidence="7" type="ORF">C3B56_00157</name>
</gene>
<dbReference type="NCBIfam" id="TIGR00250">
    <property type="entry name" value="RNAse_H_YqgF"/>
    <property type="match status" value="1"/>
</dbReference>
<evidence type="ECO:0000313" key="8">
    <source>
        <dbReference type="Proteomes" id="UP000274458"/>
    </source>
</evidence>
<dbReference type="PANTHER" id="PTHR33317">
    <property type="entry name" value="POLYNUCLEOTIDYL TRANSFERASE, RIBONUCLEASE H-LIKE SUPERFAMILY PROTEIN"/>
    <property type="match status" value="1"/>
</dbReference>
<keyword evidence="1 5" id="KW-0963">Cytoplasm</keyword>
<sequence length="150" mass="17789">MKNNKSNFFITFISFDFGMKNIGVAVGQNFTCTASPLNSLKVKNGVPDWNDVRKIIKNWKPKVIIVGLPINMNNKEQYITKRARIFAQDLYYIFKIIVFMYDERLTTKEAKQNIFNYNIKIKKKYDINSISAVIILESWFKKYFIKFKKF</sequence>
<reference evidence="7 8" key="1">
    <citation type="journal article" date="2018" name="Genome Biol. Evol.">
        <title>Partnering With a Pest: Genomes of Hemlock Woolly Adelgid Symbionts Reveal Atypical Nutritional Provisioning Patterns in Dual-Obligate Bacteria.</title>
        <authorList>
            <person name="Weglarz K.M."/>
            <person name="Havill N.P."/>
            <person name="Burke G.R."/>
            <person name="von Dohlen C.D."/>
        </authorList>
    </citation>
    <scope>NUCLEOTIDE SEQUENCE [LARGE SCALE GENOMIC DNA]</scope>
    <source>
        <strain evidence="7">ENA</strain>
    </source>
</reference>
<dbReference type="CDD" id="cd16964">
    <property type="entry name" value="YqgF"/>
    <property type="match status" value="1"/>
</dbReference>
<dbReference type="InterPro" id="IPR037027">
    <property type="entry name" value="YqgF/RNaseH-like_dom_sf"/>
</dbReference>
<dbReference type="HAMAP" id="MF_00651">
    <property type="entry name" value="Nuclease_YqgF"/>
    <property type="match status" value="1"/>
</dbReference>
<keyword evidence="2 5" id="KW-0690">Ribosome biogenesis</keyword>
<dbReference type="GO" id="GO:0005829">
    <property type="term" value="C:cytosol"/>
    <property type="evidence" value="ECO:0007669"/>
    <property type="project" value="TreeGrafter"/>
</dbReference>
<evidence type="ECO:0000259" key="6">
    <source>
        <dbReference type="SMART" id="SM00732"/>
    </source>
</evidence>
<dbReference type="SUPFAM" id="SSF53098">
    <property type="entry name" value="Ribonuclease H-like"/>
    <property type="match status" value="1"/>
</dbReference>
<dbReference type="PANTHER" id="PTHR33317:SF4">
    <property type="entry name" value="POLYNUCLEOTIDYL TRANSFERASE, RIBONUCLEASE H-LIKE SUPERFAMILY PROTEIN"/>
    <property type="match status" value="1"/>
</dbReference>
<evidence type="ECO:0000256" key="1">
    <source>
        <dbReference type="ARBA" id="ARBA00022490"/>
    </source>
</evidence>
<feature type="domain" description="YqgF/RNase H-like" evidence="6">
    <location>
        <begin position="10"/>
        <end position="110"/>
    </location>
</feature>
<evidence type="ECO:0000313" key="7">
    <source>
        <dbReference type="EMBL" id="AZP36266.1"/>
    </source>
</evidence>
<dbReference type="InterPro" id="IPR005227">
    <property type="entry name" value="YqgF"/>
</dbReference>
<comment type="function">
    <text evidence="5">Could be a nuclease involved in processing of the 5'-end of pre-16S rRNA.</text>
</comment>
<comment type="similarity">
    <text evidence="5">Belongs to the YqgF HJR family.</text>
</comment>
<evidence type="ECO:0000256" key="4">
    <source>
        <dbReference type="ARBA" id="ARBA00022801"/>
    </source>
</evidence>